<proteinExistence type="predicted"/>
<feature type="transmembrane region" description="Helical" evidence="5">
    <location>
        <begin position="91"/>
        <end position="110"/>
    </location>
</feature>
<reference evidence="7" key="1">
    <citation type="submission" date="2017-07" db="EMBL/GenBank/DDBJ databases">
        <title>Brachybacterium sp. VR2415.</title>
        <authorList>
            <person name="Tak E.J."/>
            <person name="Bae J.-W."/>
        </authorList>
    </citation>
    <scope>NUCLEOTIDE SEQUENCE [LARGE SCALE GENOMIC DNA]</scope>
    <source>
        <strain evidence="7">VR2415</strain>
    </source>
</reference>
<keyword evidence="7" id="KW-1185">Reference proteome</keyword>
<evidence type="ECO:0000313" key="7">
    <source>
        <dbReference type="Proteomes" id="UP000198398"/>
    </source>
</evidence>
<dbReference type="Proteomes" id="UP000198398">
    <property type="component" value="Chromosome"/>
</dbReference>
<sequence length="146" mass="15698">MSVLSPSPSTSLLTRARQEPAFAAFWVLRLGFVVLPLLMGLDKFTNLLTDWPGYLAPWMVALLPVSAQTAMYVIGVIEIVAGIAVALRPRLAAWVVAAWLAGIIVNLLTYSGFYDVALRDVGLLVAAIALGLLSRTYDRPQVEAGA</sequence>
<feature type="transmembrane region" description="Helical" evidence="5">
    <location>
        <begin position="61"/>
        <end position="84"/>
    </location>
</feature>
<keyword evidence="3 5" id="KW-1133">Transmembrane helix</keyword>
<dbReference type="EMBL" id="CP022316">
    <property type="protein sequence ID" value="ASK65782.1"/>
    <property type="molecule type" value="Genomic_DNA"/>
</dbReference>
<dbReference type="AlphaFoldDB" id="A0A220UCZ4"/>
<feature type="transmembrane region" description="Helical" evidence="5">
    <location>
        <begin position="21"/>
        <end position="41"/>
    </location>
</feature>
<evidence type="ECO:0000313" key="6">
    <source>
        <dbReference type="EMBL" id="ASK65782.1"/>
    </source>
</evidence>
<feature type="transmembrane region" description="Helical" evidence="5">
    <location>
        <begin position="116"/>
        <end position="133"/>
    </location>
</feature>
<evidence type="ECO:0000256" key="1">
    <source>
        <dbReference type="ARBA" id="ARBA00004141"/>
    </source>
</evidence>
<dbReference type="InterPro" id="IPR032808">
    <property type="entry name" value="DoxX"/>
</dbReference>
<comment type="subcellular location">
    <subcellularLocation>
        <location evidence="1">Membrane</location>
        <topology evidence="1">Multi-pass membrane protein</topology>
    </subcellularLocation>
</comment>
<protein>
    <recommendedName>
        <fullName evidence="8">DoxX family protein</fullName>
    </recommendedName>
</protein>
<evidence type="ECO:0008006" key="8">
    <source>
        <dbReference type="Google" id="ProtNLM"/>
    </source>
</evidence>
<dbReference type="Pfam" id="PF07681">
    <property type="entry name" value="DoxX"/>
    <property type="match status" value="1"/>
</dbReference>
<accession>A0A220UCZ4</accession>
<dbReference type="RefSeq" id="WP_089065023.1">
    <property type="nucleotide sequence ID" value="NZ_CP022316.1"/>
</dbReference>
<keyword evidence="2 5" id="KW-0812">Transmembrane</keyword>
<evidence type="ECO:0000256" key="2">
    <source>
        <dbReference type="ARBA" id="ARBA00022692"/>
    </source>
</evidence>
<keyword evidence="4 5" id="KW-0472">Membrane</keyword>
<evidence type="ECO:0000256" key="5">
    <source>
        <dbReference type="SAM" id="Phobius"/>
    </source>
</evidence>
<evidence type="ECO:0000256" key="4">
    <source>
        <dbReference type="ARBA" id="ARBA00023136"/>
    </source>
</evidence>
<dbReference type="OrthoDB" id="119681at2"/>
<evidence type="ECO:0000256" key="3">
    <source>
        <dbReference type="ARBA" id="ARBA00022989"/>
    </source>
</evidence>
<dbReference type="KEGG" id="brv:CFK39_07960"/>
<organism evidence="6 7">
    <name type="scientific">Brachybacterium avium</name>
    <dbReference type="NCBI Taxonomy" id="2017485"/>
    <lineage>
        <taxon>Bacteria</taxon>
        <taxon>Bacillati</taxon>
        <taxon>Actinomycetota</taxon>
        <taxon>Actinomycetes</taxon>
        <taxon>Micrococcales</taxon>
        <taxon>Dermabacteraceae</taxon>
        <taxon>Brachybacterium</taxon>
    </lineage>
</organism>
<gene>
    <name evidence="6" type="ORF">CFK39_07960</name>
</gene>
<name>A0A220UCZ4_9MICO</name>